<evidence type="ECO:0000256" key="5">
    <source>
        <dbReference type="ARBA" id="ARBA00023136"/>
    </source>
</evidence>
<evidence type="ECO:0000256" key="1">
    <source>
        <dbReference type="ARBA" id="ARBA00004651"/>
    </source>
</evidence>
<comment type="subcellular location">
    <subcellularLocation>
        <location evidence="1">Cell membrane</location>
        <topology evidence="1">Multi-pass membrane protein</topology>
    </subcellularLocation>
</comment>
<evidence type="ECO:0000256" key="3">
    <source>
        <dbReference type="ARBA" id="ARBA00022692"/>
    </source>
</evidence>
<organism evidence="8 9">
    <name type="scientific">Roseicyclus persicicus</name>
    <dbReference type="NCBI Taxonomy" id="2650661"/>
    <lineage>
        <taxon>Bacteria</taxon>
        <taxon>Pseudomonadati</taxon>
        <taxon>Pseudomonadota</taxon>
        <taxon>Alphaproteobacteria</taxon>
        <taxon>Rhodobacterales</taxon>
        <taxon>Roseobacteraceae</taxon>
        <taxon>Roseicyclus</taxon>
    </lineage>
</organism>
<proteinExistence type="predicted"/>
<name>A0A7X6JVC8_9RHOB</name>
<evidence type="ECO:0000256" key="6">
    <source>
        <dbReference type="SAM" id="Phobius"/>
    </source>
</evidence>
<evidence type="ECO:0000313" key="9">
    <source>
        <dbReference type="Proteomes" id="UP000526408"/>
    </source>
</evidence>
<dbReference type="Gene3D" id="1.20.81.30">
    <property type="entry name" value="Type II secretion system (T2SS), domain F"/>
    <property type="match status" value="1"/>
</dbReference>
<gene>
    <name evidence="8" type="ORF">HCU73_01220</name>
</gene>
<accession>A0A7X6JVC8</accession>
<protein>
    <recommendedName>
        <fullName evidence="7">Type II secretion system protein GspF domain-containing protein</fullName>
    </recommendedName>
</protein>
<dbReference type="AlphaFoldDB" id="A0A7X6JVC8"/>
<feature type="transmembrane region" description="Helical" evidence="6">
    <location>
        <begin position="264"/>
        <end position="282"/>
    </location>
</feature>
<dbReference type="EMBL" id="JAAZQQ010000001">
    <property type="protein sequence ID" value="NKX43197.1"/>
    <property type="molecule type" value="Genomic_DNA"/>
</dbReference>
<dbReference type="Proteomes" id="UP000526408">
    <property type="component" value="Unassembled WGS sequence"/>
</dbReference>
<dbReference type="RefSeq" id="WP_168621584.1">
    <property type="nucleotide sequence ID" value="NZ_JAAZQQ010000001.1"/>
</dbReference>
<feature type="transmembrane region" description="Helical" evidence="6">
    <location>
        <begin position="117"/>
        <end position="136"/>
    </location>
</feature>
<dbReference type="InterPro" id="IPR018076">
    <property type="entry name" value="T2SS_GspF_dom"/>
</dbReference>
<feature type="domain" description="Type II secretion system protein GspF" evidence="7">
    <location>
        <begin position="154"/>
        <end position="278"/>
    </location>
</feature>
<keyword evidence="2" id="KW-1003">Cell membrane</keyword>
<keyword evidence="3 6" id="KW-0812">Transmembrane</keyword>
<evidence type="ECO:0000256" key="2">
    <source>
        <dbReference type="ARBA" id="ARBA00022475"/>
    </source>
</evidence>
<evidence type="ECO:0000313" key="8">
    <source>
        <dbReference type="EMBL" id="NKX43197.1"/>
    </source>
</evidence>
<keyword evidence="9" id="KW-1185">Reference proteome</keyword>
<dbReference type="InterPro" id="IPR042094">
    <property type="entry name" value="T2SS_GspF_sf"/>
</dbReference>
<dbReference type="PANTHER" id="PTHR35007:SF1">
    <property type="entry name" value="PILUS ASSEMBLY PROTEIN"/>
    <property type="match status" value="1"/>
</dbReference>
<feature type="transmembrane region" description="Helical" evidence="6">
    <location>
        <begin position="294"/>
        <end position="317"/>
    </location>
</feature>
<keyword evidence="5 6" id="KW-0472">Membrane</keyword>
<sequence length="321" mass="34545">MMARLTDPAVILLLVFAAAMVSLALSWRADRRKSTRRLETVLKASRAARARSGARPADGPAQALRATWRPRSAFAKGFGDFLVAAGYRGSVTGYLRTRAILAIALGYGLSLLNPLGWVAYAASALLVAGASYLVAVRAIRKRTTIMEAEFPAAIDIMVRGIRTGMPLIESMRVVASEAHPVVAREFRTLIDELALGIRFSDAMQRMVPRMPIADIQFFAVVLGLQAESGGAVADTLQSAAETMRSRRELREKVSIMSREARSSAAIIGSLPVIVSAVMAFTSPEYIGLLLTTPLGNLVALGALTWALVGILVMRAMINFEI</sequence>
<dbReference type="Pfam" id="PF00482">
    <property type="entry name" value="T2SSF"/>
    <property type="match status" value="1"/>
</dbReference>
<evidence type="ECO:0000259" key="7">
    <source>
        <dbReference type="Pfam" id="PF00482"/>
    </source>
</evidence>
<dbReference type="PANTHER" id="PTHR35007">
    <property type="entry name" value="INTEGRAL MEMBRANE PROTEIN-RELATED"/>
    <property type="match status" value="1"/>
</dbReference>
<reference evidence="8 9" key="1">
    <citation type="submission" date="2020-04" db="EMBL/GenBank/DDBJ databases">
        <authorList>
            <person name="Yoon J."/>
        </authorList>
    </citation>
    <scope>NUCLEOTIDE SEQUENCE [LARGE SCALE GENOMIC DNA]</scope>
    <source>
        <strain evidence="8 9">KMU-115</strain>
    </source>
</reference>
<evidence type="ECO:0000256" key="4">
    <source>
        <dbReference type="ARBA" id="ARBA00022989"/>
    </source>
</evidence>
<dbReference type="GO" id="GO:0005886">
    <property type="term" value="C:plasma membrane"/>
    <property type="evidence" value="ECO:0007669"/>
    <property type="project" value="UniProtKB-SubCell"/>
</dbReference>
<keyword evidence="4 6" id="KW-1133">Transmembrane helix</keyword>
<comment type="caution">
    <text evidence="8">The sequence shown here is derived from an EMBL/GenBank/DDBJ whole genome shotgun (WGS) entry which is preliminary data.</text>
</comment>